<evidence type="ECO:0000313" key="2">
    <source>
        <dbReference type="Proteomes" id="UP000009045"/>
    </source>
</evidence>
<protein>
    <submittedName>
        <fullName evidence="1">Hypothetical membrane-anchored protein</fullName>
    </submittedName>
</protein>
<reference evidence="1 2" key="1">
    <citation type="journal article" date="2011" name="J. Biotechnol.">
        <title>The complete genome sequence of the dominant Sinorhizobium meliloti field isolate SM11 extends the S. meliloti pan-genome.</title>
        <authorList>
            <person name="Schneiker-Bekel S."/>
            <person name="Wibberg D."/>
            <person name="Bekel T."/>
            <person name="Blom J."/>
            <person name="Linke B."/>
            <person name="Neuweger H."/>
            <person name="Stiens M."/>
            <person name="Vorholter F.J."/>
            <person name="Weidner S."/>
            <person name="Goesmann A."/>
            <person name="Puhler A."/>
            <person name="Schluter A."/>
        </authorList>
    </citation>
    <scope>NUCLEOTIDE SEQUENCE [LARGE SCALE GENOMIC DNA]</scope>
    <source>
        <strain evidence="1 2">SM11</strain>
        <plasmid evidence="2">pSmeSM11d</plasmid>
    </source>
</reference>
<keyword evidence="1" id="KW-0614">Plasmid</keyword>
<dbReference type="HOGENOM" id="CLU_2773675_0_0_5"/>
<dbReference type="EMBL" id="CP001832">
    <property type="protein sequence ID" value="AEH83780.1"/>
    <property type="molecule type" value="Genomic_DNA"/>
</dbReference>
<name>F7XGV4_SINMM</name>
<dbReference type="KEGG" id="smx:SM11_pD0948"/>
<gene>
    <name evidence="1" type="ordered locus">SM11_pD0948</name>
</gene>
<dbReference type="Proteomes" id="UP000009045">
    <property type="component" value="Plasmid pSmeSM11d"/>
</dbReference>
<accession>F7XGV4</accession>
<proteinExistence type="predicted"/>
<dbReference type="PATRIC" id="fig|707241.3.peg.6640"/>
<organism evidence="1 2">
    <name type="scientific">Sinorhizobium meliloti (strain SM11)</name>
    <dbReference type="NCBI Taxonomy" id="707241"/>
    <lineage>
        <taxon>Bacteria</taxon>
        <taxon>Pseudomonadati</taxon>
        <taxon>Pseudomonadota</taxon>
        <taxon>Alphaproteobacteria</taxon>
        <taxon>Hyphomicrobiales</taxon>
        <taxon>Rhizobiaceae</taxon>
        <taxon>Sinorhizobium/Ensifer group</taxon>
        <taxon>Sinorhizobium</taxon>
    </lineage>
</organism>
<geneLocation type="plasmid" evidence="1 2">
    <name>pSmeSM11d</name>
</geneLocation>
<evidence type="ECO:0000313" key="1">
    <source>
        <dbReference type="EMBL" id="AEH83780.1"/>
    </source>
</evidence>
<sequence length="80" mass="8308">MSASPIFAACSMRTARCFDLKSGTTTQPPPVASVEAVTGNIGDGEVVHVHKFKVWDKNSALENLAKNLGCSLSVSSTLGA</sequence>
<dbReference type="AlphaFoldDB" id="F7XGV4"/>